<gene>
    <name evidence="10" type="ORF">C8E87_8157</name>
</gene>
<feature type="transmembrane region" description="Helical" evidence="8">
    <location>
        <begin position="150"/>
        <end position="171"/>
    </location>
</feature>
<dbReference type="GO" id="GO:0015297">
    <property type="term" value="F:antiporter activity"/>
    <property type="evidence" value="ECO:0007669"/>
    <property type="project" value="UniProtKB-KW"/>
</dbReference>
<feature type="transmembrane region" description="Helical" evidence="8">
    <location>
        <begin position="107"/>
        <end position="129"/>
    </location>
</feature>
<feature type="transmembrane region" description="Helical" evidence="8">
    <location>
        <begin position="234"/>
        <end position="252"/>
    </location>
</feature>
<reference evidence="10 11" key="1">
    <citation type="submission" date="2019-03" db="EMBL/GenBank/DDBJ databases">
        <title>Sequencing the genomes of 1000 actinobacteria strains.</title>
        <authorList>
            <person name="Klenk H.-P."/>
        </authorList>
    </citation>
    <scope>NUCLEOTIDE SEQUENCE [LARGE SCALE GENOMIC DNA]</scope>
    <source>
        <strain evidence="10 11">DSM 43805</strain>
    </source>
</reference>
<dbReference type="GO" id="GO:1902600">
    <property type="term" value="P:proton transmembrane transport"/>
    <property type="evidence" value="ECO:0007669"/>
    <property type="project" value="InterPro"/>
</dbReference>
<keyword evidence="11" id="KW-1185">Reference proteome</keyword>
<feature type="transmembrane region" description="Helical" evidence="8">
    <location>
        <begin position="349"/>
        <end position="370"/>
    </location>
</feature>
<dbReference type="InterPro" id="IPR006153">
    <property type="entry name" value="Cation/H_exchanger_TM"/>
</dbReference>
<proteinExistence type="predicted"/>
<evidence type="ECO:0000256" key="5">
    <source>
        <dbReference type="ARBA" id="ARBA00022989"/>
    </source>
</evidence>
<keyword evidence="7 8" id="KW-0472">Membrane</keyword>
<comment type="caution">
    <text evidence="10">The sequence shown here is derived from an EMBL/GenBank/DDBJ whole genome shotgun (WGS) entry which is preliminary data.</text>
</comment>
<feature type="transmembrane region" description="Helical" evidence="8">
    <location>
        <begin position="82"/>
        <end position="101"/>
    </location>
</feature>
<sequence>MTAVVFVWGTFSARLTRSDVTGPIVFVGVGMLIAATTPLDAHTGTESVTVLTEATLVWVLFSDASRIGLRELRTDAGLYGRLLGVGLPLTVAAGAVCAWWLLDAPVWSALLIGAALAPTDAALGAIVITHPAVPARIRRLLNVESGLNDGIVTPIVLVALAGVATAGGHGGSGMLDAVVQLAVGVAVGAAVGTAGGWLMRTAGARGWVQEGFAGPAVLALALSSYAAAGASHGNGFVAAFAGGIAFGHMAGDRGPRGAFYVEQTAGLASLLVWTLVGAVAVPLLYGRLDWSVAGYAVLSLTVVRIIPVALSLAGSGLGRRTVLFVAWFGPRGLASVVFSLLAVEELGAAGTPVVVVIVSTILMSVLAHGVTAGPLAARYGAGAPPDRPPLREPAHTARLSWRVRDSARPPA</sequence>
<organism evidence="10 11">
    <name type="scientific">Paractinoplanes brasiliensis</name>
    <dbReference type="NCBI Taxonomy" id="52695"/>
    <lineage>
        <taxon>Bacteria</taxon>
        <taxon>Bacillati</taxon>
        <taxon>Actinomycetota</taxon>
        <taxon>Actinomycetes</taxon>
        <taxon>Micromonosporales</taxon>
        <taxon>Micromonosporaceae</taxon>
        <taxon>Paractinoplanes</taxon>
    </lineage>
</organism>
<feature type="transmembrane region" description="Helical" evidence="8">
    <location>
        <begin position="292"/>
        <end position="310"/>
    </location>
</feature>
<feature type="transmembrane region" description="Helical" evidence="8">
    <location>
        <begin position="211"/>
        <end position="228"/>
    </location>
</feature>
<dbReference type="GO" id="GO:0005886">
    <property type="term" value="C:plasma membrane"/>
    <property type="evidence" value="ECO:0007669"/>
    <property type="project" value="UniProtKB-SubCell"/>
</dbReference>
<evidence type="ECO:0000256" key="8">
    <source>
        <dbReference type="SAM" id="Phobius"/>
    </source>
</evidence>
<dbReference type="PANTHER" id="PTHR32507:SF8">
    <property type="entry name" value="CNH1P"/>
    <property type="match status" value="1"/>
</dbReference>
<accession>A0A4R6JDR6</accession>
<dbReference type="PANTHER" id="PTHR32507">
    <property type="entry name" value="NA(+)/H(+) ANTIPORTER 1"/>
    <property type="match status" value="1"/>
</dbReference>
<keyword evidence="4 8" id="KW-0812">Transmembrane</keyword>
<dbReference type="AlphaFoldDB" id="A0A4R6JDR6"/>
<dbReference type="Pfam" id="PF00999">
    <property type="entry name" value="Na_H_Exchanger"/>
    <property type="match status" value="1"/>
</dbReference>
<evidence type="ECO:0000256" key="7">
    <source>
        <dbReference type="ARBA" id="ARBA00023136"/>
    </source>
</evidence>
<keyword evidence="5 8" id="KW-1133">Transmembrane helix</keyword>
<evidence type="ECO:0000256" key="1">
    <source>
        <dbReference type="ARBA" id="ARBA00004651"/>
    </source>
</evidence>
<evidence type="ECO:0000256" key="4">
    <source>
        <dbReference type="ARBA" id="ARBA00022692"/>
    </source>
</evidence>
<feature type="transmembrane region" description="Helical" evidence="8">
    <location>
        <begin position="177"/>
        <end position="199"/>
    </location>
</feature>
<evidence type="ECO:0000313" key="10">
    <source>
        <dbReference type="EMBL" id="TDO32686.1"/>
    </source>
</evidence>
<feature type="transmembrane region" description="Helical" evidence="8">
    <location>
        <begin position="42"/>
        <end position="61"/>
    </location>
</feature>
<keyword evidence="2" id="KW-0813">Transport</keyword>
<keyword evidence="3" id="KW-0050">Antiport</keyword>
<feature type="transmembrane region" description="Helical" evidence="8">
    <location>
        <begin position="322"/>
        <end position="343"/>
    </location>
</feature>
<evidence type="ECO:0000313" key="11">
    <source>
        <dbReference type="Proteomes" id="UP000294901"/>
    </source>
</evidence>
<name>A0A4R6JDR6_9ACTN</name>
<comment type="subcellular location">
    <subcellularLocation>
        <location evidence="1">Cell membrane</location>
        <topology evidence="1">Multi-pass membrane protein</topology>
    </subcellularLocation>
</comment>
<keyword evidence="6" id="KW-0406">Ion transport</keyword>
<evidence type="ECO:0000256" key="2">
    <source>
        <dbReference type="ARBA" id="ARBA00022448"/>
    </source>
</evidence>
<dbReference type="Proteomes" id="UP000294901">
    <property type="component" value="Unassembled WGS sequence"/>
</dbReference>
<feature type="transmembrane region" description="Helical" evidence="8">
    <location>
        <begin position="264"/>
        <end position="286"/>
    </location>
</feature>
<evidence type="ECO:0000256" key="3">
    <source>
        <dbReference type="ARBA" id="ARBA00022449"/>
    </source>
</evidence>
<feature type="domain" description="Cation/H+ exchanger transmembrane" evidence="9">
    <location>
        <begin position="9"/>
        <end position="376"/>
    </location>
</feature>
<dbReference type="EMBL" id="SNWR01000002">
    <property type="protein sequence ID" value="TDO32686.1"/>
    <property type="molecule type" value="Genomic_DNA"/>
</dbReference>
<evidence type="ECO:0000256" key="6">
    <source>
        <dbReference type="ARBA" id="ARBA00023065"/>
    </source>
</evidence>
<protein>
    <submittedName>
        <fullName evidence="10">Sodium/proton antiporter (CPA1 family)</fullName>
    </submittedName>
</protein>
<evidence type="ECO:0000259" key="9">
    <source>
        <dbReference type="Pfam" id="PF00999"/>
    </source>
</evidence>